<dbReference type="PROSITE" id="PS51257">
    <property type="entry name" value="PROKAR_LIPOPROTEIN"/>
    <property type="match status" value="1"/>
</dbReference>
<name>Q116R5_TRIEI</name>
<gene>
    <name evidence="2" type="ordered locus">Tery_1147</name>
</gene>
<dbReference type="HOGENOM" id="CLU_088265_0_0_3"/>
<reference evidence="2" key="1">
    <citation type="submission" date="2006-06" db="EMBL/GenBank/DDBJ databases">
        <title>Complete sequence of Trichodesmium erythraeum IMS101.</title>
        <authorList>
            <consortium name="US DOE Joint Genome Institute"/>
            <person name="Copeland A."/>
            <person name="Lucas S."/>
            <person name="Lapidus A."/>
            <person name="Barry K."/>
            <person name="Detter J.C."/>
            <person name="Glavina del Rio T."/>
            <person name="Hammon N."/>
            <person name="Israni S."/>
            <person name="Dalin E."/>
            <person name="Tice H."/>
            <person name="Pitluck S."/>
            <person name="Kiss H."/>
            <person name="Munk A.C."/>
            <person name="Brettin T."/>
            <person name="Bruce D."/>
            <person name="Han C."/>
            <person name="Tapia R."/>
            <person name="Gilna P."/>
            <person name="Schmutz J."/>
            <person name="Larimer F."/>
            <person name="Land M."/>
            <person name="Hauser L."/>
            <person name="Kyrpides N."/>
            <person name="Kim E."/>
            <person name="Richardson P."/>
        </authorList>
    </citation>
    <scope>NUCLEOTIDE SEQUENCE [LARGE SCALE GENOMIC DNA]</scope>
    <source>
        <strain evidence="2">IMS101</strain>
    </source>
</reference>
<dbReference type="STRING" id="203124.Tery_1147"/>
<feature type="transmembrane region" description="Helical" evidence="1">
    <location>
        <begin position="210"/>
        <end position="235"/>
    </location>
</feature>
<keyword evidence="1" id="KW-0472">Membrane</keyword>
<evidence type="ECO:0000256" key="1">
    <source>
        <dbReference type="SAM" id="Phobius"/>
    </source>
</evidence>
<sequence>MKIMKVIVISFLAVLLLSGCVQYEVGINFQSQSHGEIVQHIKLANKLRNFSSEIVSDWFKSLETRAYQLQGKTQRISKEEVVVTIPFYNGTELEEKFNSFFQNQDSVEYQNSSTGMAANLPKLSSHVNVSQNNFFVALRNKLSMKLDLRLSQSDSKVKINPDEFLDMDFKLITPWGFSNIQSSENNTINYQNNREIVWKLNPGEINSLDVVFWIPSPIGIGAILISLFICIGIALKYKILPTLGISKN</sequence>
<dbReference type="OrthoDB" id="458293at2"/>
<keyword evidence="1" id="KW-1133">Transmembrane helix</keyword>
<accession>Q116R5</accession>
<evidence type="ECO:0000313" key="2">
    <source>
        <dbReference type="EMBL" id="ABG50509.1"/>
    </source>
</evidence>
<protein>
    <recommendedName>
        <fullName evidence="3">DUF3153 domain-containing protein</fullName>
    </recommendedName>
</protein>
<dbReference type="RefSeq" id="WP_011610895.1">
    <property type="nucleotide sequence ID" value="NC_008312.1"/>
</dbReference>
<dbReference type="eggNOG" id="ENOG502ZBK0">
    <property type="taxonomic scope" value="Bacteria"/>
</dbReference>
<dbReference type="KEGG" id="ter:Tery_1147"/>
<dbReference type="Pfam" id="PF11353">
    <property type="entry name" value="DUF3153"/>
    <property type="match status" value="1"/>
</dbReference>
<proteinExistence type="predicted"/>
<evidence type="ECO:0008006" key="3">
    <source>
        <dbReference type="Google" id="ProtNLM"/>
    </source>
</evidence>
<dbReference type="AlphaFoldDB" id="Q116R5"/>
<dbReference type="InterPro" id="IPR021499">
    <property type="entry name" value="DUF3153"/>
</dbReference>
<keyword evidence="1" id="KW-0812">Transmembrane</keyword>
<dbReference type="EMBL" id="CP000393">
    <property type="protein sequence ID" value="ABG50509.1"/>
    <property type="molecule type" value="Genomic_DNA"/>
</dbReference>
<organism evidence="2">
    <name type="scientific">Trichodesmium erythraeum (strain IMS101)</name>
    <dbReference type="NCBI Taxonomy" id="203124"/>
    <lineage>
        <taxon>Bacteria</taxon>
        <taxon>Bacillati</taxon>
        <taxon>Cyanobacteriota</taxon>
        <taxon>Cyanophyceae</taxon>
        <taxon>Oscillatoriophycideae</taxon>
        <taxon>Oscillatoriales</taxon>
        <taxon>Microcoleaceae</taxon>
        <taxon>Trichodesmium</taxon>
    </lineage>
</organism>